<accession>A0A0L0CBU0</accession>
<dbReference type="Proteomes" id="UP000037069">
    <property type="component" value="Unassembled WGS sequence"/>
</dbReference>
<reference evidence="1 2" key="1">
    <citation type="journal article" date="2015" name="Nat. Commun.">
        <title>Lucilia cuprina genome unlocks parasitic fly biology to underpin future interventions.</title>
        <authorList>
            <person name="Anstead C.A."/>
            <person name="Korhonen P.K."/>
            <person name="Young N.D."/>
            <person name="Hall R.S."/>
            <person name="Jex A.R."/>
            <person name="Murali S.C."/>
            <person name="Hughes D.S."/>
            <person name="Lee S.F."/>
            <person name="Perry T."/>
            <person name="Stroehlein A.J."/>
            <person name="Ansell B.R."/>
            <person name="Breugelmans B."/>
            <person name="Hofmann A."/>
            <person name="Qu J."/>
            <person name="Dugan S."/>
            <person name="Lee S.L."/>
            <person name="Chao H."/>
            <person name="Dinh H."/>
            <person name="Han Y."/>
            <person name="Doddapaneni H.V."/>
            <person name="Worley K.C."/>
            <person name="Muzny D.M."/>
            <person name="Ioannidis P."/>
            <person name="Waterhouse R.M."/>
            <person name="Zdobnov E.M."/>
            <person name="James P.J."/>
            <person name="Bagnall N.H."/>
            <person name="Kotze A.C."/>
            <person name="Gibbs R.A."/>
            <person name="Richards S."/>
            <person name="Batterham P."/>
            <person name="Gasser R.B."/>
        </authorList>
    </citation>
    <scope>NUCLEOTIDE SEQUENCE [LARGE SCALE GENOMIC DNA]</scope>
    <source>
        <strain evidence="1 2">LS</strain>
        <tissue evidence="1">Full body</tissue>
    </source>
</reference>
<comment type="caution">
    <text evidence="1">The sequence shown here is derived from an EMBL/GenBank/DDBJ whole genome shotgun (WGS) entry which is preliminary data.</text>
</comment>
<sequence length="68" mass="8356">MYKLLKGNNKKYNKKNIVHNIYCSIVKVFITSNLNEIYTFQQRIFFLNYDQDFYYIGQQYGYPSVFKF</sequence>
<protein>
    <submittedName>
        <fullName evidence="1">Uncharacterized protein</fullName>
    </submittedName>
</protein>
<organism evidence="1 2">
    <name type="scientific">Lucilia cuprina</name>
    <name type="common">Green bottle fly</name>
    <name type="synonym">Australian sheep blowfly</name>
    <dbReference type="NCBI Taxonomy" id="7375"/>
    <lineage>
        <taxon>Eukaryota</taxon>
        <taxon>Metazoa</taxon>
        <taxon>Ecdysozoa</taxon>
        <taxon>Arthropoda</taxon>
        <taxon>Hexapoda</taxon>
        <taxon>Insecta</taxon>
        <taxon>Pterygota</taxon>
        <taxon>Neoptera</taxon>
        <taxon>Endopterygota</taxon>
        <taxon>Diptera</taxon>
        <taxon>Brachycera</taxon>
        <taxon>Muscomorpha</taxon>
        <taxon>Oestroidea</taxon>
        <taxon>Calliphoridae</taxon>
        <taxon>Luciliinae</taxon>
        <taxon>Lucilia</taxon>
    </lineage>
</organism>
<dbReference type="AlphaFoldDB" id="A0A0L0CBU0"/>
<gene>
    <name evidence="1" type="ORF">FF38_03038</name>
</gene>
<dbReference type="EMBL" id="JRES01000637">
    <property type="protein sequence ID" value="KNC29707.1"/>
    <property type="molecule type" value="Genomic_DNA"/>
</dbReference>
<evidence type="ECO:0000313" key="2">
    <source>
        <dbReference type="Proteomes" id="UP000037069"/>
    </source>
</evidence>
<name>A0A0L0CBU0_LUCCU</name>
<proteinExistence type="predicted"/>
<evidence type="ECO:0000313" key="1">
    <source>
        <dbReference type="EMBL" id="KNC29707.1"/>
    </source>
</evidence>
<keyword evidence="2" id="KW-1185">Reference proteome</keyword>